<dbReference type="InterPro" id="IPR026265">
    <property type="entry name" value="LptC"/>
</dbReference>
<evidence type="ECO:0000313" key="2">
    <source>
        <dbReference type="EMBL" id="MBW8270587.1"/>
    </source>
</evidence>
<name>A0ABS7F4P1_9PROT</name>
<comment type="caution">
    <text evidence="2">The sequence shown here is derived from an EMBL/GenBank/DDBJ whole genome shotgun (WGS) entry which is preliminary data.</text>
</comment>
<feature type="region of interest" description="Disordered" evidence="1">
    <location>
        <begin position="1"/>
        <end position="44"/>
    </location>
</feature>
<organism evidence="2 3">
    <name type="scientific">Caldovatus aquaticus</name>
    <dbReference type="NCBI Taxonomy" id="2865671"/>
    <lineage>
        <taxon>Bacteria</taxon>
        <taxon>Pseudomonadati</taxon>
        <taxon>Pseudomonadota</taxon>
        <taxon>Alphaproteobacteria</taxon>
        <taxon>Acetobacterales</taxon>
        <taxon>Roseomonadaceae</taxon>
        <taxon>Caldovatus</taxon>
    </lineage>
</organism>
<dbReference type="NCBIfam" id="TIGR04409">
    <property type="entry name" value="LptC_YrbK"/>
    <property type="match status" value="1"/>
</dbReference>
<protein>
    <submittedName>
        <fullName evidence="2">LPS export ABC transporter periplasmic protein LptC</fullName>
    </submittedName>
</protein>
<dbReference type="RefSeq" id="WP_220118369.1">
    <property type="nucleotide sequence ID" value="NZ_JAHZUY010000045.1"/>
</dbReference>
<keyword evidence="3" id="KW-1185">Reference proteome</keyword>
<proteinExistence type="predicted"/>
<dbReference type="Proteomes" id="UP001519924">
    <property type="component" value="Unassembled WGS sequence"/>
</dbReference>
<dbReference type="InterPro" id="IPR010664">
    <property type="entry name" value="LipoPS_assembly_LptC-rel"/>
</dbReference>
<evidence type="ECO:0000313" key="3">
    <source>
        <dbReference type="Proteomes" id="UP001519924"/>
    </source>
</evidence>
<sequence length="244" mass="26121">MAPAEAGAGPGGALAQRPPPARGGAAAVAAGRRTIPPPSRERRIPTARQMARRAFLLRWAKRILPLLGVALLLSIALWSEYAREDNRLRIGVRGLGLRPDAMSVLRPRYQGVDERSRPFTVTAELAVQNGDEDVLTLEAPRADILLEDGAWLLLEARQGRYSKERGRLDLDGQVTLYHDNGTMLTTEHAAIALAEGAAQGDAPVAAQGPFGTLVGEGFRLRDRGAVVEVTGRSRAVLEGESGTP</sequence>
<feature type="compositionally biased region" description="Low complexity" evidence="1">
    <location>
        <begin position="22"/>
        <end position="33"/>
    </location>
</feature>
<dbReference type="EMBL" id="JAHZUY010000045">
    <property type="protein sequence ID" value="MBW8270587.1"/>
    <property type="molecule type" value="Genomic_DNA"/>
</dbReference>
<dbReference type="Pfam" id="PF06835">
    <property type="entry name" value="LptC"/>
    <property type="match status" value="1"/>
</dbReference>
<reference evidence="2 3" key="1">
    <citation type="submission" date="2021-08" db="EMBL/GenBank/DDBJ databases">
        <title>Caldovatus sediminis gen. nov., sp. nov., a moderately thermophilic bacterium isolated from a hot spring.</title>
        <authorList>
            <person name="Hu C.-J."/>
            <person name="Li W.-J."/>
            <person name="Xian W.-D."/>
        </authorList>
    </citation>
    <scope>NUCLEOTIDE SEQUENCE [LARGE SCALE GENOMIC DNA]</scope>
    <source>
        <strain evidence="2 3">SYSU G05006</strain>
    </source>
</reference>
<gene>
    <name evidence="2" type="primary">lptC</name>
    <name evidence="2" type="ORF">K1J50_13970</name>
</gene>
<dbReference type="Gene3D" id="2.60.450.10">
    <property type="entry name" value="Lipopolysaccharide (LPS) transport protein A like domain"/>
    <property type="match status" value="1"/>
</dbReference>
<accession>A0ABS7F4P1</accession>
<evidence type="ECO:0000256" key="1">
    <source>
        <dbReference type="SAM" id="MobiDB-lite"/>
    </source>
</evidence>